<dbReference type="Proteomes" id="UP001629246">
    <property type="component" value="Unassembled WGS sequence"/>
</dbReference>
<evidence type="ECO:0000256" key="3">
    <source>
        <dbReference type="ARBA" id="ARBA00022630"/>
    </source>
</evidence>
<evidence type="ECO:0000256" key="2">
    <source>
        <dbReference type="ARBA" id="ARBA00010790"/>
    </source>
</evidence>
<dbReference type="Gene3D" id="3.30.560.10">
    <property type="entry name" value="Glucose Oxidase, domain 3"/>
    <property type="match status" value="1"/>
</dbReference>
<dbReference type="InterPro" id="IPR036188">
    <property type="entry name" value="FAD/NAD-bd_sf"/>
</dbReference>
<evidence type="ECO:0000313" key="9">
    <source>
        <dbReference type="Proteomes" id="UP001629246"/>
    </source>
</evidence>
<dbReference type="SUPFAM" id="SSF51905">
    <property type="entry name" value="FAD/NAD(P)-binding domain"/>
    <property type="match status" value="1"/>
</dbReference>
<keyword evidence="4 5" id="KW-0274">FAD</keyword>
<dbReference type="RefSeq" id="WP_408157258.1">
    <property type="nucleotide sequence ID" value="NZ_JAQQFM010000004.1"/>
</dbReference>
<reference evidence="8 9" key="1">
    <citation type="journal article" date="2024" name="Chem. Sci.">
        <title>Discovery of megapolipeptins by genome mining of a Burkholderiales bacteria collection.</title>
        <authorList>
            <person name="Paulo B.S."/>
            <person name="Recchia M.J.J."/>
            <person name="Lee S."/>
            <person name="Fergusson C.H."/>
            <person name="Romanowski S.B."/>
            <person name="Hernandez A."/>
            <person name="Krull N."/>
            <person name="Liu D.Y."/>
            <person name="Cavanagh H."/>
            <person name="Bos A."/>
            <person name="Gray C.A."/>
            <person name="Murphy B.T."/>
            <person name="Linington R.G."/>
            <person name="Eustaquio A.S."/>
        </authorList>
    </citation>
    <scope>NUCLEOTIDE SEQUENCE [LARGE SCALE GENOMIC DNA]</scope>
    <source>
        <strain evidence="8 9">RL21-008-BIB-A</strain>
    </source>
</reference>
<keyword evidence="3 5" id="KW-0285">Flavoprotein</keyword>
<dbReference type="Gene3D" id="3.50.50.60">
    <property type="entry name" value="FAD/NAD(P)-binding domain"/>
    <property type="match status" value="1"/>
</dbReference>
<evidence type="ECO:0000256" key="1">
    <source>
        <dbReference type="ARBA" id="ARBA00001974"/>
    </source>
</evidence>
<accession>A0ABW9A8E9</accession>
<dbReference type="Pfam" id="PF00732">
    <property type="entry name" value="GMC_oxred_N"/>
    <property type="match status" value="1"/>
</dbReference>
<dbReference type="PROSITE" id="PS00623">
    <property type="entry name" value="GMC_OXRED_1"/>
    <property type="match status" value="1"/>
</dbReference>
<dbReference type="PANTHER" id="PTHR11552:SF147">
    <property type="entry name" value="CHOLINE DEHYDROGENASE, MITOCHONDRIAL"/>
    <property type="match status" value="1"/>
</dbReference>
<keyword evidence="9" id="KW-1185">Reference proteome</keyword>
<comment type="similarity">
    <text evidence="2 5">Belongs to the GMC oxidoreductase family.</text>
</comment>
<dbReference type="EMBL" id="JAQQFM010000004">
    <property type="protein sequence ID" value="MFL9924524.1"/>
    <property type="molecule type" value="Genomic_DNA"/>
</dbReference>
<feature type="domain" description="Glucose-methanol-choline oxidoreductase N-terminal" evidence="6">
    <location>
        <begin position="100"/>
        <end position="123"/>
    </location>
</feature>
<comment type="cofactor">
    <cofactor evidence="1">
        <name>FAD</name>
        <dbReference type="ChEBI" id="CHEBI:57692"/>
    </cofactor>
</comment>
<feature type="domain" description="Glucose-methanol-choline oxidoreductase N-terminal" evidence="7">
    <location>
        <begin position="275"/>
        <end position="289"/>
    </location>
</feature>
<dbReference type="Pfam" id="PF05199">
    <property type="entry name" value="GMC_oxred_C"/>
    <property type="match status" value="1"/>
</dbReference>
<dbReference type="PIRSF" id="PIRSF000137">
    <property type="entry name" value="Alcohol_oxidase"/>
    <property type="match status" value="1"/>
</dbReference>
<dbReference type="InterPro" id="IPR000172">
    <property type="entry name" value="GMC_OxRdtase_N"/>
</dbReference>
<protein>
    <submittedName>
        <fullName evidence="8">GMC family oxidoreductase N-terminal domain-containing protein</fullName>
    </submittedName>
</protein>
<dbReference type="PROSITE" id="PS00624">
    <property type="entry name" value="GMC_OXRED_2"/>
    <property type="match status" value="1"/>
</dbReference>
<proteinExistence type="inferred from homology"/>
<evidence type="ECO:0000256" key="4">
    <source>
        <dbReference type="ARBA" id="ARBA00022827"/>
    </source>
</evidence>
<organism evidence="8 9">
    <name type="scientific">Herbaspirillum lusitanum</name>
    <dbReference type="NCBI Taxonomy" id="213312"/>
    <lineage>
        <taxon>Bacteria</taxon>
        <taxon>Pseudomonadati</taxon>
        <taxon>Pseudomonadota</taxon>
        <taxon>Betaproteobacteria</taxon>
        <taxon>Burkholderiales</taxon>
        <taxon>Oxalobacteraceae</taxon>
        <taxon>Herbaspirillum</taxon>
    </lineage>
</organism>
<dbReference type="InterPro" id="IPR012132">
    <property type="entry name" value="GMC_OxRdtase"/>
</dbReference>
<name>A0ABW9A8E9_9BURK</name>
<comment type="caution">
    <text evidence="8">The sequence shown here is derived from an EMBL/GenBank/DDBJ whole genome shotgun (WGS) entry which is preliminary data.</text>
</comment>
<sequence>MKSSNSNSGGAGTAAQQDSGDSFDYVIVGAGAAGAILANRLSADPTVSVCLLEAGPRDWHPFLRIPAGFIKIISNKSFVWPITTEPGTYTAGRRVPLPQGRTLGGTTAINGMIYNRGQAADYDGWAAAGNPGWSYAEVLPYFKRSEQSSIGDARYHGRQGPLAVSALKWIHPICEAFIQGAANAGIRRNEDYNGAQQEGVGYFQRTIKGRWRVSTAQAFLKPIRARRNLEIRTDSQSTALILKGKQAVGVRYVVQRDLAQPQQVFARREVIVCGGAINTPKLLQLSGIGPAPLLQALGIPLQHELPGVGANLKDHFSVRLVARVRNSKTINEMARGFGLFGQVLRWLAGRPSLLSVSPSLVHWFTRSNEQQPRANLQGVFSPASYKEGYLGLLDGFPGMTVGVWDHQPLSSGFVHARSADPLQDPIVQPNYLEHPHDRKVLLEGMRKARTLLRTPELNNFFVEETLPGAQVTSDEALLAFASRYGVSACHICGTAKMGPASDPMAVVDHELKVHGLHGLRVVDASVMPAQPSANTCAATMMIAEKAADLILHARQRKDAGSATLDTDVDANANAQTAAHRVNH</sequence>
<dbReference type="PANTHER" id="PTHR11552">
    <property type="entry name" value="GLUCOSE-METHANOL-CHOLINE GMC OXIDOREDUCTASE"/>
    <property type="match status" value="1"/>
</dbReference>
<evidence type="ECO:0000313" key="8">
    <source>
        <dbReference type="EMBL" id="MFL9924524.1"/>
    </source>
</evidence>
<dbReference type="InterPro" id="IPR007867">
    <property type="entry name" value="GMC_OxRtase_C"/>
</dbReference>
<evidence type="ECO:0000259" key="6">
    <source>
        <dbReference type="PROSITE" id="PS00623"/>
    </source>
</evidence>
<dbReference type="SUPFAM" id="SSF54373">
    <property type="entry name" value="FAD-linked reductases, C-terminal domain"/>
    <property type="match status" value="1"/>
</dbReference>
<evidence type="ECO:0000259" key="7">
    <source>
        <dbReference type="PROSITE" id="PS00624"/>
    </source>
</evidence>
<evidence type="ECO:0000256" key="5">
    <source>
        <dbReference type="RuleBase" id="RU003968"/>
    </source>
</evidence>
<gene>
    <name evidence="8" type="ORF">PQR62_09620</name>
</gene>